<evidence type="ECO:0000313" key="2">
    <source>
        <dbReference type="EMBL" id="QHB98883.1"/>
    </source>
</evidence>
<accession>A0A7M3T525</accession>
<name>A0A7M3T525_9ACTN</name>
<keyword evidence="1" id="KW-0812">Transmembrane</keyword>
<keyword evidence="1" id="KW-1133">Transmembrane helix</keyword>
<reference evidence="2 3" key="1">
    <citation type="journal article" date="2018" name="Int. J. Syst. Evol. Microbiol.">
        <title>Epidermidibacterium keratini gen. nov., sp. nov., a member of the family Sporichthyaceae, isolated from keratin epidermis.</title>
        <authorList>
            <person name="Lee D.G."/>
            <person name="Trujillo M.E."/>
            <person name="Kang S."/>
            <person name="Nam J.J."/>
            <person name="Kim Y.J."/>
        </authorList>
    </citation>
    <scope>NUCLEOTIDE SEQUENCE [LARGE SCALE GENOMIC DNA]</scope>
    <source>
        <strain evidence="2 3">EPI-7</strain>
    </source>
</reference>
<feature type="transmembrane region" description="Helical" evidence="1">
    <location>
        <begin position="46"/>
        <end position="68"/>
    </location>
</feature>
<dbReference type="KEGG" id="eke:EK0264_00245"/>
<sequence length="207" mass="21207">MSSTHRVAQLGLWSTHLAVLSAVVMQAASGDWLPPEVSMSQYANGPLGWTFATALGALGVAIFCLAYLASRVRRSTPVALLLGLSGAGFALAALVPASVDQRTTADAVHQAGATLGLVFLILGACAVAVPLRSETTARSAITFAVLAATSLVLLAAAAYGIEPFGLGAQHAWALYQSIAVVCEVVIVYLLLVMLSRRSAACPASTSP</sequence>
<evidence type="ECO:0000313" key="3">
    <source>
        <dbReference type="Proteomes" id="UP000463857"/>
    </source>
</evidence>
<protein>
    <submittedName>
        <fullName evidence="2">DUF998 domain-containing protein</fullName>
    </submittedName>
</protein>
<dbReference type="EMBL" id="CP047156">
    <property type="protein sequence ID" value="QHB98883.1"/>
    <property type="molecule type" value="Genomic_DNA"/>
</dbReference>
<feature type="transmembrane region" description="Helical" evidence="1">
    <location>
        <begin position="141"/>
        <end position="161"/>
    </location>
</feature>
<dbReference type="OrthoDB" id="5195568at2"/>
<dbReference type="InParanoid" id="A0A7M3T525"/>
<keyword evidence="1" id="KW-0472">Membrane</keyword>
<dbReference type="AlphaFoldDB" id="A0A7M3T525"/>
<proteinExistence type="predicted"/>
<feature type="transmembrane region" description="Helical" evidence="1">
    <location>
        <begin position="111"/>
        <end position="129"/>
    </location>
</feature>
<evidence type="ECO:0000256" key="1">
    <source>
        <dbReference type="SAM" id="Phobius"/>
    </source>
</evidence>
<gene>
    <name evidence="2" type="ORF">EK0264_00245</name>
</gene>
<dbReference type="Pfam" id="PF06197">
    <property type="entry name" value="DUF998"/>
    <property type="match status" value="1"/>
</dbReference>
<dbReference type="RefSeq" id="WP_159541818.1">
    <property type="nucleotide sequence ID" value="NZ_CP047156.1"/>
</dbReference>
<feature type="transmembrane region" description="Helical" evidence="1">
    <location>
        <begin position="80"/>
        <end position="99"/>
    </location>
</feature>
<dbReference type="Proteomes" id="UP000463857">
    <property type="component" value="Chromosome"/>
</dbReference>
<feature type="transmembrane region" description="Helical" evidence="1">
    <location>
        <begin position="173"/>
        <end position="194"/>
    </location>
</feature>
<organism evidence="2 3">
    <name type="scientific">Epidermidibacterium keratini</name>
    <dbReference type="NCBI Taxonomy" id="1891644"/>
    <lineage>
        <taxon>Bacteria</taxon>
        <taxon>Bacillati</taxon>
        <taxon>Actinomycetota</taxon>
        <taxon>Actinomycetes</taxon>
        <taxon>Sporichthyales</taxon>
        <taxon>Sporichthyaceae</taxon>
        <taxon>Epidermidibacterium</taxon>
    </lineage>
</organism>
<keyword evidence="3" id="KW-1185">Reference proteome</keyword>
<dbReference type="InterPro" id="IPR009339">
    <property type="entry name" value="DUF998"/>
</dbReference>